<evidence type="ECO:0000256" key="1">
    <source>
        <dbReference type="SAM" id="SignalP"/>
    </source>
</evidence>
<protein>
    <submittedName>
        <fullName evidence="2">YceI family protein</fullName>
    </submittedName>
</protein>
<keyword evidence="3" id="KW-1185">Reference proteome</keyword>
<feature type="signal peptide" evidence="1">
    <location>
        <begin position="1"/>
        <end position="22"/>
    </location>
</feature>
<sequence>MPFAVILAVLLSACSLPAPTVAITAATVTTAERVRDAPEIASPEAELDQRYEALHLAQPAARLFALDAGASSLRIHVFRAGRLAGLGHNHVLTAPRLIGRVLVPEKVNDAQLELAFRLDELAVDEPAQRASLGPAWASAMSPEAIAGTRKNMLGEAGLQAEAHPWVRIRSLHISGELPKLAMEVEIELHGQKRVQWLALDVQPGPDSLRAQGALVLHQSEFGVTPFSIGAGLLAVADELVVEFSLRAVVPGQRPIRNN</sequence>
<reference evidence="2 3" key="1">
    <citation type="submission" date="2022-10" db="EMBL/GenBank/DDBJ databases">
        <title>paucibacter sp. hw8 Genome sequencing.</title>
        <authorList>
            <person name="Park S."/>
        </authorList>
    </citation>
    <scope>NUCLEOTIDE SEQUENCE [LARGE SCALE GENOMIC DNA]</scope>
    <source>
        <strain evidence="3">hw8</strain>
    </source>
</reference>
<name>A0ABT5KLN2_9BURK</name>
<evidence type="ECO:0000313" key="3">
    <source>
        <dbReference type="Proteomes" id="UP001219862"/>
    </source>
</evidence>
<keyword evidence="1" id="KW-0732">Signal</keyword>
<dbReference type="SUPFAM" id="SSF101874">
    <property type="entry name" value="YceI-like"/>
    <property type="match status" value="1"/>
</dbReference>
<accession>A0ABT5KLN2</accession>
<dbReference type="Gene3D" id="2.40.128.110">
    <property type="entry name" value="Lipid/polyisoprenoid-binding, YceI-like"/>
    <property type="match status" value="1"/>
</dbReference>
<organism evidence="2 3">
    <name type="scientific">Roseateles koreensis</name>
    <dbReference type="NCBI Taxonomy" id="2987526"/>
    <lineage>
        <taxon>Bacteria</taxon>
        <taxon>Pseudomonadati</taxon>
        <taxon>Pseudomonadota</taxon>
        <taxon>Betaproteobacteria</taxon>
        <taxon>Burkholderiales</taxon>
        <taxon>Sphaerotilaceae</taxon>
        <taxon>Roseateles</taxon>
    </lineage>
</organism>
<dbReference type="EMBL" id="JAQQXS010000001">
    <property type="protein sequence ID" value="MDC8783732.1"/>
    <property type="molecule type" value="Genomic_DNA"/>
</dbReference>
<evidence type="ECO:0000313" key="2">
    <source>
        <dbReference type="EMBL" id="MDC8783732.1"/>
    </source>
</evidence>
<dbReference type="Proteomes" id="UP001219862">
    <property type="component" value="Unassembled WGS sequence"/>
</dbReference>
<gene>
    <name evidence="2" type="ORF">PRZ01_00820</name>
</gene>
<comment type="caution">
    <text evidence="2">The sequence shown here is derived from an EMBL/GenBank/DDBJ whole genome shotgun (WGS) entry which is preliminary data.</text>
</comment>
<dbReference type="InterPro" id="IPR036761">
    <property type="entry name" value="TTHA0802/YceI-like_sf"/>
</dbReference>
<proteinExistence type="predicted"/>
<feature type="chain" id="PRO_5045840504" evidence="1">
    <location>
        <begin position="23"/>
        <end position="258"/>
    </location>
</feature>